<dbReference type="InterPro" id="IPR003594">
    <property type="entry name" value="HATPase_dom"/>
</dbReference>
<evidence type="ECO:0000256" key="4">
    <source>
        <dbReference type="ARBA" id="ARBA00022475"/>
    </source>
</evidence>
<evidence type="ECO:0000256" key="10">
    <source>
        <dbReference type="ARBA" id="ARBA00022989"/>
    </source>
</evidence>
<dbReference type="AlphaFoldDB" id="A0A1G9BP09"/>
<evidence type="ECO:0000256" key="1">
    <source>
        <dbReference type="ARBA" id="ARBA00000085"/>
    </source>
</evidence>
<keyword evidence="6 14" id="KW-0812">Transmembrane</keyword>
<dbReference type="GO" id="GO:0016036">
    <property type="term" value="P:cellular response to phosphate starvation"/>
    <property type="evidence" value="ECO:0007669"/>
    <property type="project" value="TreeGrafter"/>
</dbReference>
<dbReference type="EC" id="2.7.13.3" evidence="3"/>
<evidence type="ECO:0000256" key="3">
    <source>
        <dbReference type="ARBA" id="ARBA00012438"/>
    </source>
</evidence>
<keyword evidence="10 14" id="KW-1133">Transmembrane helix</keyword>
<dbReference type="InterPro" id="IPR050351">
    <property type="entry name" value="BphY/WalK/GraS-like"/>
</dbReference>
<keyword evidence="4" id="KW-1003">Cell membrane</keyword>
<dbReference type="PANTHER" id="PTHR45453:SF2">
    <property type="entry name" value="HISTIDINE KINASE"/>
    <property type="match status" value="1"/>
</dbReference>
<evidence type="ECO:0000313" key="16">
    <source>
        <dbReference type="EMBL" id="SDK41228.1"/>
    </source>
</evidence>
<dbReference type="InterPro" id="IPR036890">
    <property type="entry name" value="HATPase_C_sf"/>
</dbReference>
<feature type="domain" description="Histidine kinase" evidence="15">
    <location>
        <begin position="118"/>
        <end position="322"/>
    </location>
</feature>
<dbReference type="GO" id="GO:0005886">
    <property type="term" value="C:plasma membrane"/>
    <property type="evidence" value="ECO:0007669"/>
    <property type="project" value="UniProtKB-SubCell"/>
</dbReference>
<dbReference type="GO" id="GO:0000155">
    <property type="term" value="F:phosphorelay sensor kinase activity"/>
    <property type="evidence" value="ECO:0007669"/>
    <property type="project" value="TreeGrafter"/>
</dbReference>
<dbReference type="Gene3D" id="3.30.565.10">
    <property type="entry name" value="Histidine kinase-like ATPase, C-terminal domain"/>
    <property type="match status" value="1"/>
</dbReference>
<evidence type="ECO:0000256" key="14">
    <source>
        <dbReference type="SAM" id="Phobius"/>
    </source>
</evidence>
<reference evidence="17" key="1">
    <citation type="submission" date="2016-10" db="EMBL/GenBank/DDBJ databases">
        <authorList>
            <person name="Varghese N."/>
            <person name="Submissions S."/>
        </authorList>
    </citation>
    <scope>NUCLEOTIDE SEQUENCE [LARGE SCALE GENOMIC DNA]</scope>
    <source>
        <strain evidence="17">CGMCC 1.8911</strain>
    </source>
</reference>
<dbReference type="Proteomes" id="UP000242700">
    <property type="component" value="Unassembled WGS sequence"/>
</dbReference>
<keyword evidence="9" id="KW-0067">ATP-binding</keyword>
<evidence type="ECO:0000256" key="2">
    <source>
        <dbReference type="ARBA" id="ARBA00004651"/>
    </source>
</evidence>
<gene>
    <name evidence="16" type="ORF">SAMN05216187_10871</name>
</gene>
<evidence type="ECO:0000256" key="5">
    <source>
        <dbReference type="ARBA" id="ARBA00022679"/>
    </source>
</evidence>
<evidence type="ECO:0000256" key="12">
    <source>
        <dbReference type="ARBA" id="ARBA00023136"/>
    </source>
</evidence>
<dbReference type="InterPro" id="IPR005467">
    <property type="entry name" value="His_kinase_dom"/>
</dbReference>
<evidence type="ECO:0000256" key="9">
    <source>
        <dbReference type="ARBA" id="ARBA00022840"/>
    </source>
</evidence>
<dbReference type="Pfam" id="PF02518">
    <property type="entry name" value="HATPase_c"/>
    <property type="match status" value="1"/>
</dbReference>
<comment type="subcellular location">
    <subcellularLocation>
        <location evidence="2">Cell membrane</location>
        <topology evidence="2">Multi-pass membrane protein</topology>
    </subcellularLocation>
</comment>
<dbReference type="SMART" id="SM00387">
    <property type="entry name" value="HATPase_c"/>
    <property type="match status" value="1"/>
</dbReference>
<organism evidence="16 17">
    <name type="scientific">Jeotgalicoccus aerolatus</name>
    <dbReference type="NCBI Taxonomy" id="709510"/>
    <lineage>
        <taxon>Bacteria</taxon>
        <taxon>Bacillati</taxon>
        <taxon>Bacillota</taxon>
        <taxon>Bacilli</taxon>
        <taxon>Bacillales</taxon>
        <taxon>Staphylococcaceae</taxon>
        <taxon>Jeotgalicoccus</taxon>
    </lineage>
</organism>
<dbReference type="GO" id="GO:0004721">
    <property type="term" value="F:phosphoprotein phosphatase activity"/>
    <property type="evidence" value="ECO:0007669"/>
    <property type="project" value="TreeGrafter"/>
</dbReference>
<proteinExistence type="predicted"/>
<dbReference type="SUPFAM" id="SSF55874">
    <property type="entry name" value="ATPase domain of HSP90 chaperone/DNA topoisomerase II/histidine kinase"/>
    <property type="match status" value="1"/>
</dbReference>
<keyword evidence="7" id="KW-0547">Nucleotide-binding</keyword>
<dbReference type="STRING" id="586411.SAMN05216187_10871"/>
<accession>A0A1G9BP09</accession>
<evidence type="ECO:0000256" key="8">
    <source>
        <dbReference type="ARBA" id="ARBA00022777"/>
    </source>
</evidence>
<dbReference type="PROSITE" id="PS50109">
    <property type="entry name" value="HIS_KIN"/>
    <property type="match status" value="1"/>
</dbReference>
<feature type="transmembrane region" description="Helical" evidence="14">
    <location>
        <begin position="7"/>
        <end position="26"/>
    </location>
</feature>
<dbReference type="PANTHER" id="PTHR45453">
    <property type="entry name" value="PHOSPHATE REGULON SENSOR PROTEIN PHOR"/>
    <property type="match status" value="1"/>
</dbReference>
<evidence type="ECO:0000313" key="17">
    <source>
        <dbReference type="Proteomes" id="UP000242700"/>
    </source>
</evidence>
<evidence type="ECO:0000256" key="7">
    <source>
        <dbReference type="ARBA" id="ARBA00022741"/>
    </source>
</evidence>
<keyword evidence="11" id="KW-0902">Two-component regulatory system</keyword>
<evidence type="ECO:0000256" key="13">
    <source>
        <dbReference type="ARBA" id="ARBA00042987"/>
    </source>
</evidence>
<name>A0A1G9BP09_9STAP</name>
<evidence type="ECO:0000259" key="15">
    <source>
        <dbReference type="PROSITE" id="PS50109"/>
    </source>
</evidence>
<dbReference type="OrthoDB" id="9780487at2"/>
<dbReference type="RefSeq" id="WP_092598390.1">
    <property type="nucleotide sequence ID" value="NZ_FNFI01000008.1"/>
</dbReference>
<evidence type="ECO:0000256" key="11">
    <source>
        <dbReference type="ARBA" id="ARBA00023012"/>
    </source>
</evidence>
<evidence type="ECO:0000256" key="6">
    <source>
        <dbReference type="ARBA" id="ARBA00022692"/>
    </source>
</evidence>
<dbReference type="EMBL" id="FNFI01000008">
    <property type="protein sequence ID" value="SDK41228.1"/>
    <property type="molecule type" value="Genomic_DNA"/>
</dbReference>
<keyword evidence="12 14" id="KW-0472">Membrane</keyword>
<comment type="catalytic activity">
    <reaction evidence="1">
        <text>ATP + protein L-histidine = ADP + protein N-phospho-L-histidine.</text>
        <dbReference type="EC" id="2.7.13.3"/>
    </reaction>
</comment>
<protein>
    <recommendedName>
        <fullName evidence="3">histidine kinase</fullName>
        <ecNumber evidence="3">2.7.13.3</ecNumber>
    </recommendedName>
    <alternativeName>
        <fullName evidence="13">Glycopeptide resistance-associated protein S</fullName>
    </alternativeName>
</protein>
<dbReference type="GO" id="GO:0005524">
    <property type="term" value="F:ATP binding"/>
    <property type="evidence" value="ECO:0007669"/>
    <property type="project" value="UniProtKB-KW"/>
</dbReference>
<sequence>MYFKENIPILLLFGVFNMVILLIGFLDNSIPNIAVTYIFLFNLLIFIVYMIWDYTRKRSFNNELLKLGSLNDIAVMSTGNTPAQRHIYVKLDELRVEHQHTVDKESRKTRENLDELTRFIHDMKMPVTTMKLMIDDLDGSDRQKLSGEWTRLNGMLNEILYLKRLPNIKNDLYIEDIDIEKILNTSIKKLRDICMEKNIGFDIHLHEKNVHTDRKWLQFVMDQIITNSVKYSSDNDIVIKSQVTAGRMQLSVTDYGRGIKEKDIHRIFEAGFTSTSDHHDDQSTGMGMYLTKEVCVALAINIDVTSVYGDYTTVTLTFSKANEFSKITMK</sequence>
<keyword evidence="8 16" id="KW-0418">Kinase</keyword>
<feature type="transmembrane region" description="Helical" evidence="14">
    <location>
        <begin position="32"/>
        <end position="52"/>
    </location>
</feature>
<keyword evidence="5" id="KW-0808">Transferase</keyword>